<feature type="domain" description="Glycosyl transferase family 1" evidence="2">
    <location>
        <begin position="232"/>
        <end position="399"/>
    </location>
</feature>
<dbReference type="AlphaFoldDB" id="A0A3N0VGV9"/>
<evidence type="ECO:0000313" key="3">
    <source>
        <dbReference type="EMBL" id="ROH91911.1"/>
    </source>
</evidence>
<keyword evidence="3" id="KW-0808">Transferase</keyword>
<dbReference type="CDD" id="cd03801">
    <property type="entry name" value="GT4_PimA-like"/>
    <property type="match status" value="1"/>
</dbReference>
<evidence type="ECO:0000256" key="1">
    <source>
        <dbReference type="SAM" id="MobiDB-lite"/>
    </source>
</evidence>
<feature type="compositionally biased region" description="Polar residues" evidence="1">
    <location>
        <begin position="1"/>
        <end position="10"/>
    </location>
</feature>
<protein>
    <submittedName>
        <fullName evidence="3">Glycosyltransferase family 1 protein</fullName>
    </submittedName>
</protein>
<dbReference type="PANTHER" id="PTHR12526:SF630">
    <property type="entry name" value="GLYCOSYLTRANSFERASE"/>
    <property type="match status" value="1"/>
</dbReference>
<dbReference type="Gene3D" id="3.40.50.2000">
    <property type="entry name" value="Glycogen Phosphorylase B"/>
    <property type="match status" value="2"/>
</dbReference>
<keyword evidence="4" id="KW-1185">Reference proteome</keyword>
<proteinExistence type="predicted"/>
<dbReference type="GO" id="GO:1901135">
    <property type="term" value="P:carbohydrate derivative metabolic process"/>
    <property type="evidence" value="ECO:0007669"/>
    <property type="project" value="UniProtKB-ARBA"/>
</dbReference>
<dbReference type="InParanoid" id="A0A3N0VGV9"/>
<dbReference type="SUPFAM" id="SSF53756">
    <property type="entry name" value="UDP-Glycosyltransferase/glycogen phosphorylase"/>
    <property type="match status" value="1"/>
</dbReference>
<evidence type="ECO:0000313" key="4">
    <source>
        <dbReference type="Proteomes" id="UP000282106"/>
    </source>
</evidence>
<comment type="caution">
    <text evidence="3">The sequence shown here is derived from an EMBL/GenBank/DDBJ whole genome shotgun (WGS) entry which is preliminary data.</text>
</comment>
<dbReference type="InterPro" id="IPR001296">
    <property type="entry name" value="Glyco_trans_1"/>
</dbReference>
<feature type="region of interest" description="Disordered" evidence="1">
    <location>
        <begin position="1"/>
        <end position="32"/>
    </location>
</feature>
<gene>
    <name evidence="3" type="ORF">ED208_05940</name>
</gene>
<dbReference type="PANTHER" id="PTHR12526">
    <property type="entry name" value="GLYCOSYLTRANSFERASE"/>
    <property type="match status" value="1"/>
</dbReference>
<name>A0A3N0VGV9_9GAMM</name>
<organism evidence="3 4">
    <name type="scientific">Stagnimonas aquatica</name>
    <dbReference type="NCBI Taxonomy" id="2689987"/>
    <lineage>
        <taxon>Bacteria</taxon>
        <taxon>Pseudomonadati</taxon>
        <taxon>Pseudomonadota</taxon>
        <taxon>Gammaproteobacteria</taxon>
        <taxon>Nevskiales</taxon>
        <taxon>Nevskiaceae</taxon>
        <taxon>Stagnimonas</taxon>
    </lineage>
</organism>
<accession>A0A3N0VGV9</accession>
<dbReference type="Proteomes" id="UP000282106">
    <property type="component" value="Unassembled WGS sequence"/>
</dbReference>
<dbReference type="GO" id="GO:0016757">
    <property type="term" value="F:glycosyltransferase activity"/>
    <property type="evidence" value="ECO:0007669"/>
    <property type="project" value="InterPro"/>
</dbReference>
<evidence type="ECO:0000259" key="2">
    <source>
        <dbReference type="Pfam" id="PF00534"/>
    </source>
</evidence>
<reference evidence="3 4" key="1">
    <citation type="submission" date="2018-10" db="EMBL/GenBank/DDBJ databases">
        <authorList>
            <person name="Chen W.-M."/>
        </authorList>
    </citation>
    <scope>NUCLEOTIDE SEQUENCE [LARGE SCALE GENOMIC DNA]</scope>
    <source>
        <strain evidence="3 4">THS-13</strain>
    </source>
</reference>
<sequence>MSVVSPRSTLPSPPMSSHPVPAASANATRDPDDARPPVCWLLWGDEPIGGVRRALLNFAGGLRARGWPVQLLCLDDGPLAETLRSLGYTVHCLHEDGQQHARYAATAASGRLGQLAALRQLRGYRPALTAALRQLRPAVVSVYWPDFLLLAGGPCRQLGIRLLWEMPEVPSVYRFRLNQRIYAALLAWYRVKPVANSRFSGERLGQPRGLAVVYPPSDPAQFDPARVQPWRRADWQLPEDAILLGAVARLSPQKCGEALIQALALARSKEPRLHLVFVGGPLDSPYAETLRTLVRQLQLGAFVHFIPAVDDPAPAQAMMDVILSCRPDAEGFGLSIVEAMLMQKPVLARALGGPAETVLDGVTGWHLADAEPATIAAGIARALAERPRWQAMGTAARQRAIAHYSLAVSLPAYERCLRAEPWR</sequence>
<dbReference type="Pfam" id="PF00534">
    <property type="entry name" value="Glycos_transf_1"/>
    <property type="match status" value="1"/>
</dbReference>
<dbReference type="EMBL" id="RJVO01000002">
    <property type="protein sequence ID" value="ROH91911.1"/>
    <property type="molecule type" value="Genomic_DNA"/>
</dbReference>